<evidence type="ECO:0000313" key="1">
    <source>
        <dbReference type="EMBL" id="KAK6789756.1"/>
    </source>
</evidence>
<protein>
    <submittedName>
        <fullName evidence="1">Uncharacterized protein</fullName>
    </submittedName>
</protein>
<name>A0AAN8TTV4_SOLBU</name>
<dbReference type="AlphaFoldDB" id="A0AAN8TTV4"/>
<keyword evidence="2" id="KW-1185">Reference proteome</keyword>
<dbReference type="InterPro" id="IPR012340">
    <property type="entry name" value="NA-bd_OB-fold"/>
</dbReference>
<dbReference type="EMBL" id="JBANQN010000005">
    <property type="protein sequence ID" value="KAK6789756.1"/>
    <property type="molecule type" value="Genomic_DNA"/>
</dbReference>
<gene>
    <name evidence="1" type="ORF">RDI58_013556</name>
</gene>
<accession>A0AAN8TTV4</accession>
<reference evidence="1 2" key="1">
    <citation type="submission" date="2024-02" db="EMBL/GenBank/DDBJ databases">
        <title>de novo genome assembly of Solanum bulbocastanum strain 11H21.</title>
        <authorList>
            <person name="Hosaka A.J."/>
        </authorList>
    </citation>
    <scope>NUCLEOTIDE SEQUENCE [LARGE SCALE GENOMIC DNA]</scope>
    <source>
        <tissue evidence="1">Young leaves</tissue>
    </source>
</reference>
<dbReference type="Gene3D" id="2.40.50.140">
    <property type="entry name" value="Nucleic acid-binding proteins"/>
    <property type="match status" value="1"/>
</dbReference>
<comment type="caution">
    <text evidence="1">The sequence shown here is derived from an EMBL/GenBank/DDBJ whole genome shotgun (WGS) entry which is preliminary data.</text>
</comment>
<dbReference type="SUPFAM" id="SSF50249">
    <property type="entry name" value="Nucleic acid-binding proteins"/>
    <property type="match status" value="1"/>
</dbReference>
<dbReference type="Proteomes" id="UP001371456">
    <property type="component" value="Unassembled WGS sequence"/>
</dbReference>
<proteinExistence type="predicted"/>
<sequence>MTHVEKLENQCLPISKLKKFATEWVIKVFHLTELNKEYKNANGEGIRCQLIFVYEESNDYESYTGNKNANNSFQLNQSYYIINGKLNGAKQYFLYVHKDLEVAFMNNTEVIEDKSQSKTEQF</sequence>
<evidence type="ECO:0000313" key="2">
    <source>
        <dbReference type="Proteomes" id="UP001371456"/>
    </source>
</evidence>
<organism evidence="1 2">
    <name type="scientific">Solanum bulbocastanum</name>
    <name type="common">Wild potato</name>
    <dbReference type="NCBI Taxonomy" id="147425"/>
    <lineage>
        <taxon>Eukaryota</taxon>
        <taxon>Viridiplantae</taxon>
        <taxon>Streptophyta</taxon>
        <taxon>Embryophyta</taxon>
        <taxon>Tracheophyta</taxon>
        <taxon>Spermatophyta</taxon>
        <taxon>Magnoliopsida</taxon>
        <taxon>eudicotyledons</taxon>
        <taxon>Gunneridae</taxon>
        <taxon>Pentapetalae</taxon>
        <taxon>asterids</taxon>
        <taxon>lamiids</taxon>
        <taxon>Solanales</taxon>
        <taxon>Solanaceae</taxon>
        <taxon>Solanoideae</taxon>
        <taxon>Solaneae</taxon>
        <taxon>Solanum</taxon>
    </lineage>
</organism>